<dbReference type="PANTHER" id="PTHR11092">
    <property type="entry name" value="SUGAR NUCLEOTIDE EPIMERASE RELATED"/>
    <property type="match status" value="1"/>
</dbReference>
<proteinExistence type="predicted"/>
<sequence>MALQHVVVAGGTGFVGSRLVRHLQGTGAQVTVLTRSRGSASALPAATRVVVWAPDKLAAVGDDWVGWQDSLRGADLVVNLCGEPVVSRWDARGRQAIVESRVKATTALAEAVRDMPTESRPKCVVSASAVGYYGTSAATVFDEGAAPARDDFLADVCVRWEEAAKGVLEGVEGTRLVVVRIGVVLGVGGGALARMLPAFKMFVGGKVGSGEQWVSWVHVDDLVRIFVEAGENEDMRGVYNATAPRPVTMGELAQALADALKRPNLFPVPGVVLKLALGGAAQVVLEGQKVLPKRLLERGFKFQHETVESAMKAVAEEA</sequence>
<name>R7QUG9_CHOCR</name>
<organism evidence="3 4">
    <name type="scientific">Chondrus crispus</name>
    <name type="common">Carrageen Irish moss</name>
    <name type="synonym">Polymorpha crispa</name>
    <dbReference type="NCBI Taxonomy" id="2769"/>
    <lineage>
        <taxon>Eukaryota</taxon>
        <taxon>Rhodophyta</taxon>
        <taxon>Florideophyceae</taxon>
        <taxon>Rhodymeniophycidae</taxon>
        <taxon>Gigartinales</taxon>
        <taxon>Gigartinaceae</taxon>
        <taxon>Chondrus</taxon>
    </lineage>
</organism>
<evidence type="ECO:0000313" key="3">
    <source>
        <dbReference type="EMBL" id="CDF41126.1"/>
    </source>
</evidence>
<dbReference type="InterPro" id="IPR036291">
    <property type="entry name" value="NAD(P)-bd_dom_sf"/>
</dbReference>
<protein>
    <recommendedName>
        <fullName evidence="5">TIGR01777 family protein</fullName>
    </recommendedName>
</protein>
<dbReference type="InterPro" id="IPR013549">
    <property type="entry name" value="DUF1731"/>
</dbReference>
<dbReference type="InterPro" id="IPR001509">
    <property type="entry name" value="Epimerase_deHydtase"/>
</dbReference>
<dbReference type="PhylomeDB" id="R7QUG9"/>
<dbReference type="KEGG" id="ccp:CHC_T00007346001"/>
<dbReference type="PANTHER" id="PTHR11092:SF0">
    <property type="entry name" value="EPIMERASE FAMILY PROTEIN SDR39U1"/>
    <property type="match status" value="1"/>
</dbReference>
<dbReference type="Pfam" id="PF01370">
    <property type="entry name" value="Epimerase"/>
    <property type="match status" value="1"/>
</dbReference>
<feature type="domain" description="NAD-dependent epimerase/dehydratase" evidence="1">
    <location>
        <begin position="6"/>
        <end position="240"/>
    </location>
</feature>
<dbReference type="Pfam" id="PF08338">
    <property type="entry name" value="DUF1731"/>
    <property type="match status" value="1"/>
</dbReference>
<dbReference type="RefSeq" id="XP_005711420.1">
    <property type="nucleotide sequence ID" value="XM_005711363.1"/>
</dbReference>
<reference evidence="4" key="1">
    <citation type="journal article" date="2013" name="Proc. Natl. Acad. Sci. U.S.A.">
        <title>Genome structure and metabolic features in the red seaweed Chondrus crispus shed light on evolution of the Archaeplastida.</title>
        <authorList>
            <person name="Collen J."/>
            <person name="Porcel B."/>
            <person name="Carre W."/>
            <person name="Ball S.G."/>
            <person name="Chaparro C."/>
            <person name="Tonon T."/>
            <person name="Barbeyron T."/>
            <person name="Michel G."/>
            <person name="Noel B."/>
            <person name="Valentin K."/>
            <person name="Elias M."/>
            <person name="Artiguenave F."/>
            <person name="Arun A."/>
            <person name="Aury J.M."/>
            <person name="Barbosa-Neto J.F."/>
            <person name="Bothwell J.H."/>
            <person name="Bouget F.Y."/>
            <person name="Brillet L."/>
            <person name="Cabello-Hurtado F."/>
            <person name="Capella-Gutierrez S."/>
            <person name="Charrier B."/>
            <person name="Cladiere L."/>
            <person name="Cock J.M."/>
            <person name="Coelho S.M."/>
            <person name="Colleoni C."/>
            <person name="Czjzek M."/>
            <person name="Da Silva C."/>
            <person name="Delage L."/>
            <person name="Denoeud F."/>
            <person name="Deschamps P."/>
            <person name="Dittami S.M."/>
            <person name="Gabaldon T."/>
            <person name="Gachon C.M."/>
            <person name="Groisillier A."/>
            <person name="Herve C."/>
            <person name="Jabbari K."/>
            <person name="Katinka M."/>
            <person name="Kloareg B."/>
            <person name="Kowalczyk N."/>
            <person name="Labadie K."/>
            <person name="Leblanc C."/>
            <person name="Lopez P.J."/>
            <person name="McLachlan D.H."/>
            <person name="Meslet-Cladiere L."/>
            <person name="Moustafa A."/>
            <person name="Nehr Z."/>
            <person name="Nyvall Collen P."/>
            <person name="Panaud O."/>
            <person name="Partensky F."/>
            <person name="Poulain J."/>
            <person name="Rensing S.A."/>
            <person name="Rousvoal S."/>
            <person name="Samson G."/>
            <person name="Symeonidi A."/>
            <person name="Weissenbach J."/>
            <person name="Zambounis A."/>
            <person name="Wincker P."/>
            <person name="Boyen C."/>
        </authorList>
    </citation>
    <scope>NUCLEOTIDE SEQUENCE [LARGE SCALE GENOMIC DNA]</scope>
    <source>
        <strain evidence="4">cv. Stackhouse</strain>
    </source>
</reference>
<dbReference type="Gene3D" id="3.40.50.720">
    <property type="entry name" value="NAD(P)-binding Rossmann-like Domain"/>
    <property type="match status" value="1"/>
</dbReference>
<feature type="domain" description="DUF1731" evidence="2">
    <location>
        <begin position="268"/>
        <end position="313"/>
    </location>
</feature>
<dbReference type="EMBL" id="HG002309">
    <property type="protein sequence ID" value="CDF41126.1"/>
    <property type="molecule type" value="Genomic_DNA"/>
</dbReference>
<dbReference type="InterPro" id="IPR010099">
    <property type="entry name" value="SDR39U1"/>
</dbReference>
<evidence type="ECO:0000259" key="2">
    <source>
        <dbReference type="Pfam" id="PF08338"/>
    </source>
</evidence>
<dbReference type="NCBIfam" id="TIGR01777">
    <property type="entry name" value="yfcH"/>
    <property type="match status" value="1"/>
</dbReference>
<dbReference type="SUPFAM" id="SSF51735">
    <property type="entry name" value="NAD(P)-binding Rossmann-fold domains"/>
    <property type="match status" value="1"/>
</dbReference>
<dbReference type="AlphaFoldDB" id="R7QUG9"/>
<evidence type="ECO:0000259" key="1">
    <source>
        <dbReference type="Pfam" id="PF01370"/>
    </source>
</evidence>
<keyword evidence="4" id="KW-1185">Reference proteome</keyword>
<evidence type="ECO:0008006" key="5">
    <source>
        <dbReference type="Google" id="ProtNLM"/>
    </source>
</evidence>
<dbReference type="Gramene" id="CDF41126">
    <property type="protein sequence ID" value="CDF41126"/>
    <property type="gene ID" value="CHC_T00007346001"/>
</dbReference>
<dbReference type="OMA" id="YLPWIHI"/>
<accession>R7QUG9</accession>
<gene>
    <name evidence="3" type="ORF">CHC_T00007346001</name>
</gene>
<dbReference type="Proteomes" id="UP000012073">
    <property type="component" value="Unassembled WGS sequence"/>
</dbReference>
<evidence type="ECO:0000313" key="4">
    <source>
        <dbReference type="Proteomes" id="UP000012073"/>
    </source>
</evidence>
<dbReference type="GeneID" id="17319100"/>
<dbReference type="OrthoDB" id="276721at2759"/>